<dbReference type="EMBL" id="RSCK01000003">
    <property type="protein sequence ID" value="RUT14057.1"/>
    <property type="molecule type" value="Genomic_DNA"/>
</dbReference>
<dbReference type="InterPro" id="IPR014001">
    <property type="entry name" value="Helicase_ATP-bd"/>
</dbReference>
<dbReference type="GO" id="GO:0003677">
    <property type="term" value="F:DNA binding"/>
    <property type="evidence" value="ECO:0007669"/>
    <property type="project" value="InterPro"/>
</dbReference>
<dbReference type="PROSITE" id="PS51194">
    <property type="entry name" value="HELICASE_CTER"/>
    <property type="match status" value="1"/>
</dbReference>
<feature type="domain" description="Helicase ATP-binding" evidence="1">
    <location>
        <begin position="32"/>
        <end position="182"/>
    </location>
</feature>
<gene>
    <name evidence="3" type="ORF">DSM107010_05400</name>
</gene>
<dbReference type="AlphaFoldDB" id="A0AB37URP4"/>
<dbReference type="PANTHER" id="PTHR47396:SF1">
    <property type="entry name" value="ATP-DEPENDENT HELICASE IRC3-RELATED"/>
    <property type="match status" value="1"/>
</dbReference>
<proteinExistence type="predicted"/>
<dbReference type="InterPro" id="IPR001650">
    <property type="entry name" value="Helicase_C-like"/>
</dbReference>
<keyword evidence="4" id="KW-1185">Reference proteome</keyword>
<dbReference type="GO" id="GO:0016787">
    <property type="term" value="F:hydrolase activity"/>
    <property type="evidence" value="ECO:0007669"/>
    <property type="project" value="InterPro"/>
</dbReference>
<dbReference type="PROSITE" id="PS51192">
    <property type="entry name" value="HELICASE_ATP_BIND_1"/>
    <property type="match status" value="1"/>
</dbReference>
<dbReference type="Pfam" id="PF04851">
    <property type="entry name" value="ResIII"/>
    <property type="match status" value="1"/>
</dbReference>
<evidence type="ECO:0000259" key="1">
    <source>
        <dbReference type="PROSITE" id="PS51192"/>
    </source>
</evidence>
<reference evidence="3 4" key="1">
    <citation type="journal article" date="2019" name="Genome Biol. Evol.">
        <title>Day and night: Metabolic profiles and evolutionary relationships of six axenic non-marine cyanobacteria.</title>
        <authorList>
            <person name="Will S.E."/>
            <person name="Henke P."/>
            <person name="Boedeker C."/>
            <person name="Huang S."/>
            <person name="Brinkmann H."/>
            <person name="Rohde M."/>
            <person name="Jarek M."/>
            <person name="Friedl T."/>
            <person name="Seufert S."/>
            <person name="Schumacher M."/>
            <person name="Overmann J."/>
            <person name="Neumann-Schaal M."/>
            <person name="Petersen J."/>
        </authorList>
    </citation>
    <scope>NUCLEOTIDE SEQUENCE [LARGE SCALE GENOMIC DNA]</scope>
    <source>
        <strain evidence="3 4">SAG 39.79</strain>
    </source>
</reference>
<dbReference type="SMART" id="SM00382">
    <property type="entry name" value="AAA"/>
    <property type="match status" value="1"/>
</dbReference>
<dbReference type="Pfam" id="PF00271">
    <property type="entry name" value="Helicase_C"/>
    <property type="match status" value="1"/>
</dbReference>
<dbReference type="SMART" id="SM00490">
    <property type="entry name" value="HELICc"/>
    <property type="match status" value="1"/>
</dbReference>
<dbReference type="RefSeq" id="WP_106165794.1">
    <property type="nucleotide sequence ID" value="NZ_JAVKZF010000005.1"/>
</dbReference>
<dbReference type="InterPro" id="IPR003593">
    <property type="entry name" value="AAA+_ATPase"/>
</dbReference>
<name>A0AB37URP4_9CYAN</name>
<evidence type="ECO:0000313" key="4">
    <source>
        <dbReference type="Proteomes" id="UP000282574"/>
    </source>
</evidence>
<dbReference type="Gene3D" id="3.40.50.300">
    <property type="entry name" value="P-loop containing nucleotide triphosphate hydrolases"/>
    <property type="match status" value="2"/>
</dbReference>
<evidence type="ECO:0008006" key="5">
    <source>
        <dbReference type="Google" id="ProtNLM"/>
    </source>
</evidence>
<dbReference type="InterPro" id="IPR050742">
    <property type="entry name" value="Helicase_Restrict-Modif_Enz"/>
</dbReference>
<dbReference type="InterPro" id="IPR027417">
    <property type="entry name" value="P-loop_NTPase"/>
</dbReference>
<protein>
    <recommendedName>
        <fullName evidence="5">DEAD/DEAH box helicase</fullName>
    </recommendedName>
</protein>
<dbReference type="PANTHER" id="PTHR47396">
    <property type="entry name" value="TYPE I RESTRICTION ENZYME ECOKI R PROTEIN"/>
    <property type="match status" value="1"/>
</dbReference>
<sequence length="524" mass="59236">MSLLEEPLLIYNNGATPTLRPYQKQGIADTYSLIRLGKKRILLFAPTGGGKTWLGAQIARHAVDKGRFIIFVVHRDILVEQTAQKLAAFGIIPGFIKSGWKEDRRSQVQVASVQTMAKRDWWRQYPADIVILDEAHLTAYTSVVRQMMFNVYPQAIYLGLTATPWRTNRRESLRDIFEGLVCGPMPYQLIDSGYLVKPSYFRVTEADLQSVGTTVSGDFDEAQLALACDRPELIEQAVRDWFRLAKGRRTLCYTVNVSHARHLCDAFLAKGIPAAYVSGSTRPKQANQIYKQLAALEIQVLASCMKLVEGLDIPSVSAELMCRPTHSPSLYFQMLGRALRLSPETGKVDSVIIDQAGNVARHGFVEDIKEISLEPANKKQVLETPKKLCPHNNGGCGALLYAFQMKCPHCGYVFEQPKKIYLVPEIGEVIRPEDAERYEFYRRKLKEAYENNFDPGWAAHVFHDKYGHWSPDSWAKGAIFGTQSSEAHSNSYHSHLQAIARRKEKPDSWIQRYMTLEFGFGDLV</sequence>
<dbReference type="SUPFAM" id="SSF52540">
    <property type="entry name" value="P-loop containing nucleoside triphosphate hydrolases"/>
    <property type="match status" value="1"/>
</dbReference>
<evidence type="ECO:0000259" key="2">
    <source>
        <dbReference type="PROSITE" id="PS51194"/>
    </source>
</evidence>
<evidence type="ECO:0000313" key="3">
    <source>
        <dbReference type="EMBL" id="RUT14057.1"/>
    </source>
</evidence>
<organism evidence="3 4">
    <name type="scientific">Chroococcidiopsis cubana SAG 39.79</name>
    <dbReference type="NCBI Taxonomy" id="388085"/>
    <lineage>
        <taxon>Bacteria</taxon>
        <taxon>Bacillati</taxon>
        <taxon>Cyanobacteriota</taxon>
        <taxon>Cyanophyceae</taxon>
        <taxon>Chroococcidiopsidales</taxon>
        <taxon>Chroococcidiopsidaceae</taxon>
        <taxon>Chroococcidiopsis</taxon>
    </lineage>
</organism>
<dbReference type="SMART" id="SM00487">
    <property type="entry name" value="DEXDc"/>
    <property type="match status" value="1"/>
</dbReference>
<dbReference type="Proteomes" id="UP000282574">
    <property type="component" value="Unassembled WGS sequence"/>
</dbReference>
<dbReference type="GO" id="GO:0005829">
    <property type="term" value="C:cytosol"/>
    <property type="evidence" value="ECO:0007669"/>
    <property type="project" value="TreeGrafter"/>
</dbReference>
<accession>A0AB37URP4</accession>
<feature type="domain" description="Helicase C-terminal" evidence="2">
    <location>
        <begin position="237"/>
        <end position="376"/>
    </location>
</feature>
<dbReference type="GO" id="GO:0005524">
    <property type="term" value="F:ATP binding"/>
    <property type="evidence" value="ECO:0007669"/>
    <property type="project" value="InterPro"/>
</dbReference>
<comment type="caution">
    <text evidence="3">The sequence shown here is derived from an EMBL/GenBank/DDBJ whole genome shotgun (WGS) entry which is preliminary data.</text>
</comment>
<dbReference type="InterPro" id="IPR006935">
    <property type="entry name" value="Helicase/UvrB_N"/>
</dbReference>